<organism evidence="2 3">
    <name type="scientific">Crocodylus porosus</name>
    <name type="common">Saltwater crocodile</name>
    <name type="synonym">Estuarine crocodile</name>
    <dbReference type="NCBI Taxonomy" id="8502"/>
    <lineage>
        <taxon>Eukaryota</taxon>
        <taxon>Metazoa</taxon>
        <taxon>Chordata</taxon>
        <taxon>Craniata</taxon>
        <taxon>Vertebrata</taxon>
        <taxon>Euteleostomi</taxon>
        <taxon>Archelosauria</taxon>
        <taxon>Archosauria</taxon>
        <taxon>Crocodylia</taxon>
        <taxon>Longirostres</taxon>
        <taxon>Crocodylidae</taxon>
        <taxon>Crocodylus</taxon>
    </lineage>
</organism>
<accession>A0A7M4FPG1</accession>
<dbReference type="GeneTree" id="ENSGT00520000059630"/>
<keyword evidence="1" id="KW-0472">Membrane</keyword>
<dbReference type="InterPro" id="IPR038833">
    <property type="entry name" value="TEX50"/>
</dbReference>
<reference evidence="2" key="2">
    <citation type="submission" date="2025-09" db="UniProtKB">
        <authorList>
            <consortium name="Ensembl"/>
        </authorList>
    </citation>
    <scope>IDENTIFICATION</scope>
</reference>
<keyword evidence="1" id="KW-1133">Transmembrane helix</keyword>
<dbReference type="AlphaFoldDB" id="A0A7M4FPG1"/>
<evidence type="ECO:0000313" key="2">
    <source>
        <dbReference type="Ensembl" id="ENSCPRP00005026825.1"/>
    </source>
</evidence>
<reference evidence="2" key="1">
    <citation type="submission" date="2025-08" db="UniProtKB">
        <authorList>
            <consortium name="Ensembl"/>
        </authorList>
    </citation>
    <scope>IDENTIFICATION</scope>
</reference>
<sequence>MAPERLSVWSKNGLCVGGRPSWRRVGMDILPEDLKEMELETQRMSTCLPYPLDQLSLYFTNLEITKGWLDILRFSVKVVLSLLCSLSVHYLWIKWKLHQRKLCGQHTSNVDKMPSRLVANTSRMLKYLKHNCHHERKEVPPWQLNKRRKVEETEDDEDIFPACPYNHCSSVDTVMQEV</sequence>
<dbReference type="Proteomes" id="UP000594220">
    <property type="component" value="Unplaced"/>
</dbReference>
<proteinExistence type="predicted"/>
<keyword evidence="3" id="KW-1185">Reference proteome</keyword>
<evidence type="ECO:0000256" key="1">
    <source>
        <dbReference type="SAM" id="Phobius"/>
    </source>
</evidence>
<dbReference type="PANTHER" id="PTHR39232">
    <property type="entry name" value="TESTIS-EXPRESSED PROTEIN 50"/>
    <property type="match status" value="1"/>
</dbReference>
<dbReference type="Ensembl" id="ENSCPRT00005031340.1">
    <property type="protein sequence ID" value="ENSCPRP00005026825.1"/>
    <property type="gene ID" value="ENSCPRG00005018584.1"/>
</dbReference>
<keyword evidence="1" id="KW-0812">Transmembrane</keyword>
<protein>
    <submittedName>
        <fullName evidence="2">Uncharacterized protein</fullName>
    </submittedName>
</protein>
<dbReference type="OMA" id="EVHYWKV"/>
<dbReference type="PANTHER" id="PTHR39232:SF1">
    <property type="entry name" value="TESTIS-EXPRESSED PROTEIN 50"/>
    <property type="match status" value="1"/>
</dbReference>
<evidence type="ECO:0000313" key="3">
    <source>
        <dbReference type="Proteomes" id="UP000594220"/>
    </source>
</evidence>
<name>A0A7M4FPG1_CROPO</name>
<feature type="transmembrane region" description="Helical" evidence="1">
    <location>
        <begin position="71"/>
        <end position="92"/>
    </location>
</feature>